<reference evidence="2 3" key="1">
    <citation type="submission" date="2018-03" db="EMBL/GenBank/DDBJ databases">
        <title>Genomic Encyclopedia of Archaeal and Bacterial Type Strains, Phase II (KMG-II): from individual species to whole genera.</title>
        <authorList>
            <person name="Goeker M."/>
        </authorList>
    </citation>
    <scope>NUCLEOTIDE SEQUENCE [LARGE SCALE GENOMIC DNA]</scope>
    <source>
        <strain evidence="2 3">DSM 45312</strain>
    </source>
</reference>
<gene>
    <name evidence="2" type="ORF">CLV63_10369</name>
</gene>
<keyword evidence="3" id="KW-1185">Reference proteome</keyword>
<evidence type="ECO:0000313" key="2">
    <source>
        <dbReference type="EMBL" id="PSK99347.1"/>
    </source>
</evidence>
<organism evidence="2 3">
    <name type="scientific">Murinocardiopsis flavida</name>
    <dbReference type="NCBI Taxonomy" id="645275"/>
    <lineage>
        <taxon>Bacteria</taxon>
        <taxon>Bacillati</taxon>
        <taxon>Actinomycetota</taxon>
        <taxon>Actinomycetes</taxon>
        <taxon>Streptosporangiales</taxon>
        <taxon>Nocardiopsidaceae</taxon>
        <taxon>Murinocardiopsis</taxon>
    </lineage>
</organism>
<dbReference type="EMBL" id="PYGA01000003">
    <property type="protein sequence ID" value="PSK99347.1"/>
    <property type="molecule type" value="Genomic_DNA"/>
</dbReference>
<feature type="chain" id="PRO_5039607359" evidence="1">
    <location>
        <begin position="26"/>
        <end position="189"/>
    </location>
</feature>
<keyword evidence="1" id="KW-0732">Signal</keyword>
<evidence type="ECO:0000256" key="1">
    <source>
        <dbReference type="SAM" id="SignalP"/>
    </source>
</evidence>
<comment type="caution">
    <text evidence="2">The sequence shown here is derived from an EMBL/GenBank/DDBJ whole genome shotgun (WGS) entry which is preliminary data.</text>
</comment>
<name>A0A2P8DQ41_9ACTN</name>
<dbReference type="Pfam" id="PF12079">
    <property type="entry name" value="DUF3558"/>
    <property type="match status" value="1"/>
</dbReference>
<dbReference type="InterPro" id="IPR024520">
    <property type="entry name" value="DUF3558"/>
</dbReference>
<feature type="signal peptide" evidence="1">
    <location>
        <begin position="1"/>
        <end position="25"/>
    </location>
</feature>
<dbReference type="RefSeq" id="WP_170134155.1">
    <property type="nucleotide sequence ID" value="NZ_PYGA01000003.1"/>
</dbReference>
<proteinExistence type="predicted"/>
<accession>A0A2P8DQ41</accession>
<dbReference type="Proteomes" id="UP000240542">
    <property type="component" value="Unassembled WGS sequence"/>
</dbReference>
<protein>
    <submittedName>
        <fullName evidence="2">Uncharacterized protein DUF3558</fullName>
    </submittedName>
</protein>
<evidence type="ECO:0000313" key="3">
    <source>
        <dbReference type="Proteomes" id="UP000240542"/>
    </source>
</evidence>
<dbReference type="AlphaFoldDB" id="A0A2P8DQ41"/>
<sequence length="189" mass="19871">MRRPRSCALGAVPLMVLAGCTAGPAEPTHVASTKSMRIPEVVFTAAPRTIEGIDLCDLIAPDQARALGLSDQGTPIESEAGDTDVANECLWGSASAADNGRVALRVHRRLTFRTLLMQHNADESEVTWRKGHPVFNATGDSFLDCEVYVGVAPTQAFRIEARVGAGSGSDACDLAAAVADTVLTRLPVA</sequence>
<dbReference type="PROSITE" id="PS51257">
    <property type="entry name" value="PROKAR_LIPOPROTEIN"/>
    <property type="match status" value="1"/>
</dbReference>